<evidence type="ECO:0000313" key="11">
    <source>
        <dbReference type="Proteomes" id="UP000218627"/>
    </source>
</evidence>
<dbReference type="Pfam" id="PF01171">
    <property type="entry name" value="ATP_bind_3"/>
    <property type="match status" value="1"/>
</dbReference>
<dbReference type="Gene3D" id="1.20.59.20">
    <property type="match status" value="1"/>
</dbReference>
<dbReference type="OrthoDB" id="9807403at2"/>
<evidence type="ECO:0000256" key="4">
    <source>
        <dbReference type="ARBA" id="ARBA00022840"/>
    </source>
</evidence>
<keyword evidence="2 6" id="KW-0819">tRNA processing</keyword>
<feature type="binding site" evidence="6">
    <location>
        <begin position="30"/>
        <end position="35"/>
    </location>
    <ligand>
        <name>ATP</name>
        <dbReference type="ChEBI" id="CHEBI:30616"/>
    </ligand>
</feature>
<organism evidence="10 11">
    <name type="scientific">Hydrogenobacter hydrogenophilus</name>
    <dbReference type="NCBI Taxonomy" id="35835"/>
    <lineage>
        <taxon>Bacteria</taxon>
        <taxon>Pseudomonadati</taxon>
        <taxon>Aquificota</taxon>
        <taxon>Aquificia</taxon>
        <taxon>Aquificales</taxon>
        <taxon>Aquificaceae</taxon>
        <taxon>Hydrogenobacter</taxon>
    </lineage>
</organism>
<accession>A0A285NZN6</accession>
<evidence type="ECO:0000256" key="5">
    <source>
        <dbReference type="ARBA" id="ARBA00048539"/>
    </source>
</evidence>
<dbReference type="NCBIfam" id="TIGR02432">
    <property type="entry name" value="lysidine_TilS_N"/>
    <property type="match status" value="1"/>
</dbReference>
<name>A0A285NZN6_9AQUI</name>
<keyword evidence="7" id="KW-0472">Membrane</keyword>
<evidence type="ECO:0000256" key="6">
    <source>
        <dbReference type="HAMAP-Rule" id="MF_01161"/>
    </source>
</evidence>
<dbReference type="AlphaFoldDB" id="A0A285NZN6"/>
<dbReference type="PANTHER" id="PTHR43033">
    <property type="entry name" value="TRNA(ILE)-LYSIDINE SYNTHASE-RELATED"/>
    <property type="match status" value="1"/>
</dbReference>
<keyword evidence="7" id="KW-0812">Transmembrane</keyword>
<dbReference type="PANTHER" id="PTHR43033:SF1">
    <property type="entry name" value="TRNA(ILE)-LYSIDINE SYNTHASE-RELATED"/>
    <property type="match status" value="1"/>
</dbReference>
<keyword evidence="11" id="KW-1185">Reference proteome</keyword>
<comment type="subcellular location">
    <subcellularLocation>
        <location evidence="6">Cytoplasm</location>
    </subcellularLocation>
</comment>
<dbReference type="CDD" id="cd01992">
    <property type="entry name" value="TilS_N"/>
    <property type="match status" value="1"/>
</dbReference>
<keyword evidence="1 6" id="KW-0436">Ligase</keyword>
<comment type="domain">
    <text evidence="6">The N-terminal region contains the highly conserved SGGXDS motif, predicted to be a P-loop motif involved in ATP binding.</text>
</comment>
<dbReference type="Proteomes" id="UP000218627">
    <property type="component" value="Unassembled WGS sequence"/>
</dbReference>
<evidence type="ECO:0000259" key="9">
    <source>
        <dbReference type="Pfam" id="PF22132"/>
    </source>
</evidence>
<proteinExistence type="inferred from homology"/>
<evidence type="ECO:0000256" key="3">
    <source>
        <dbReference type="ARBA" id="ARBA00022741"/>
    </source>
</evidence>
<sequence length="316" mass="36780">MAQQLLRKVITLQRKKRLLPENTSLLVAFSGGMDSVALTLALIELKDFFKLKRLALAHINHGIREESDRDEEFAVEFAKRKGLEIFVERLKIKKMAQESKENLEALARELRYKALRSIKDREGFDLIATAHHLNDLVETIILWLVRGSGLEGLTGFDEKLEDLVRPLYWVTKEEIRAFVLSRKESWVEDSTNYDIRYARNRIRHRVVPELKHINPHLEASFLRLRNILKEENAFIHQQTLMALEKCVEGQALRRKELKSLHPAIQRRLLSIWLGIKDFRKIEQALCLIDKGGSIYLGEGKVLKSEGAYLYLQRTEC</sequence>
<dbReference type="InterPro" id="IPR011063">
    <property type="entry name" value="TilS/TtcA_N"/>
</dbReference>
<comment type="catalytic activity">
    <reaction evidence="5 6">
        <text>cytidine(34) in tRNA(Ile2) + L-lysine + ATP = lysidine(34) in tRNA(Ile2) + AMP + diphosphate + H(+)</text>
        <dbReference type="Rhea" id="RHEA:43744"/>
        <dbReference type="Rhea" id="RHEA-COMP:10625"/>
        <dbReference type="Rhea" id="RHEA-COMP:10670"/>
        <dbReference type="ChEBI" id="CHEBI:15378"/>
        <dbReference type="ChEBI" id="CHEBI:30616"/>
        <dbReference type="ChEBI" id="CHEBI:32551"/>
        <dbReference type="ChEBI" id="CHEBI:33019"/>
        <dbReference type="ChEBI" id="CHEBI:82748"/>
        <dbReference type="ChEBI" id="CHEBI:83665"/>
        <dbReference type="ChEBI" id="CHEBI:456215"/>
        <dbReference type="EC" id="6.3.4.19"/>
    </reaction>
</comment>
<dbReference type="Pfam" id="PF22132">
    <property type="entry name" value="TilS-like"/>
    <property type="match status" value="1"/>
</dbReference>
<dbReference type="GO" id="GO:0005737">
    <property type="term" value="C:cytoplasm"/>
    <property type="evidence" value="ECO:0007669"/>
    <property type="project" value="UniProtKB-SubCell"/>
</dbReference>
<dbReference type="Gene3D" id="3.40.50.620">
    <property type="entry name" value="HUPs"/>
    <property type="match status" value="1"/>
</dbReference>
<dbReference type="EMBL" id="OBEN01000007">
    <property type="protein sequence ID" value="SNZ14954.1"/>
    <property type="molecule type" value="Genomic_DNA"/>
</dbReference>
<comment type="similarity">
    <text evidence="6">Belongs to the tRNA(Ile)-lysidine synthase family.</text>
</comment>
<keyword evidence="4 6" id="KW-0067">ATP-binding</keyword>
<keyword evidence="6" id="KW-0963">Cytoplasm</keyword>
<dbReference type="GO" id="GO:0032267">
    <property type="term" value="F:tRNA(Ile)-lysidine synthase activity"/>
    <property type="evidence" value="ECO:0007669"/>
    <property type="project" value="UniProtKB-EC"/>
</dbReference>
<evidence type="ECO:0000256" key="7">
    <source>
        <dbReference type="SAM" id="Phobius"/>
    </source>
</evidence>
<evidence type="ECO:0000259" key="8">
    <source>
        <dbReference type="Pfam" id="PF01171"/>
    </source>
</evidence>
<dbReference type="InterPro" id="IPR054377">
    <property type="entry name" value="TilS-like_C"/>
</dbReference>
<feature type="domain" description="tRNA(Ile)-lysidine synthase-like C-terminal" evidence="9">
    <location>
        <begin position="247"/>
        <end position="311"/>
    </location>
</feature>
<feature type="domain" description="tRNA(Ile)-lysidine/2-thiocytidine synthase N-terminal" evidence="8">
    <location>
        <begin position="25"/>
        <end position="205"/>
    </location>
</feature>
<dbReference type="InterPro" id="IPR012094">
    <property type="entry name" value="tRNA_Ile_lys_synt"/>
</dbReference>
<feature type="transmembrane region" description="Helical" evidence="7">
    <location>
        <begin position="25"/>
        <end position="43"/>
    </location>
</feature>
<protein>
    <recommendedName>
        <fullName evidence="6">tRNA(Ile)-lysidine synthase</fullName>
        <ecNumber evidence="6">6.3.4.19</ecNumber>
    </recommendedName>
    <alternativeName>
        <fullName evidence="6">tRNA(Ile)-2-lysyl-cytidine synthase</fullName>
    </alternativeName>
    <alternativeName>
        <fullName evidence="6">tRNA(Ile)-lysidine synthetase</fullName>
    </alternativeName>
</protein>
<dbReference type="GO" id="GO:0005524">
    <property type="term" value="F:ATP binding"/>
    <property type="evidence" value="ECO:0007669"/>
    <property type="project" value="UniProtKB-UniRule"/>
</dbReference>
<dbReference type="GO" id="GO:0006400">
    <property type="term" value="P:tRNA modification"/>
    <property type="evidence" value="ECO:0007669"/>
    <property type="project" value="UniProtKB-UniRule"/>
</dbReference>
<dbReference type="InterPro" id="IPR014729">
    <property type="entry name" value="Rossmann-like_a/b/a_fold"/>
</dbReference>
<keyword evidence="3 6" id="KW-0547">Nucleotide-binding</keyword>
<dbReference type="HAMAP" id="MF_01161">
    <property type="entry name" value="tRNA_Ile_lys_synt"/>
    <property type="match status" value="1"/>
</dbReference>
<dbReference type="SUPFAM" id="SSF82829">
    <property type="entry name" value="MesJ substrate recognition domain-like"/>
    <property type="match status" value="1"/>
</dbReference>
<dbReference type="SUPFAM" id="SSF52402">
    <property type="entry name" value="Adenine nucleotide alpha hydrolases-like"/>
    <property type="match status" value="1"/>
</dbReference>
<dbReference type="EC" id="6.3.4.19" evidence="6"/>
<comment type="function">
    <text evidence="6">Ligates lysine onto the cytidine present at position 34 of the AUA codon-specific tRNA(Ile) that contains the anticodon CAU, in an ATP-dependent manner. Cytidine is converted to lysidine, thus changing the amino acid specificity of the tRNA from methionine to isoleucine.</text>
</comment>
<keyword evidence="7" id="KW-1133">Transmembrane helix</keyword>
<gene>
    <name evidence="6" type="primary">tilS</name>
    <name evidence="10" type="ORF">SAMN06265353_1236</name>
</gene>
<evidence type="ECO:0000256" key="2">
    <source>
        <dbReference type="ARBA" id="ARBA00022694"/>
    </source>
</evidence>
<evidence type="ECO:0000313" key="10">
    <source>
        <dbReference type="EMBL" id="SNZ14954.1"/>
    </source>
</evidence>
<dbReference type="RefSeq" id="WP_096602461.1">
    <property type="nucleotide sequence ID" value="NZ_OBEN01000007.1"/>
</dbReference>
<reference evidence="11" key="1">
    <citation type="submission" date="2017-09" db="EMBL/GenBank/DDBJ databases">
        <authorList>
            <person name="Varghese N."/>
            <person name="Submissions S."/>
        </authorList>
    </citation>
    <scope>NUCLEOTIDE SEQUENCE [LARGE SCALE GENOMIC DNA]</scope>
    <source>
        <strain evidence="11">DSM 2913</strain>
    </source>
</reference>
<dbReference type="InterPro" id="IPR012795">
    <property type="entry name" value="tRNA_Ile_lys_synt_N"/>
</dbReference>
<evidence type="ECO:0000256" key="1">
    <source>
        <dbReference type="ARBA" id="ARBA00022598"/>
    </source>
</evidence>